<proteinExistence type="predicted"/>
<reference evidence="1" key="1">
    <citation type="submission" date="2020-10" db="EMBL/GenBank/DDBJ databases">
        <authorList>
            <person name="Kadnikov V."/>
            <person name="Beletsky A.V."/>
            <person name="Mardanov A.V."/>
            <person name="Karnachuk O.V."/>
            <person name="Ravin N.V."/>
        </authorList>
    </citation>
    <scope>NUCLEOTIDE SEQUENCE</scope>
    <source>
        <strain evidence="1">Bu02</strain>
    </source>
</reference>
<sequence length="78" mass="8864">MTFENLQAKRGSGLYVIDRFEGKWAVVAGDGGEVFNLPKDLLPDTAREGDVVRILVQVDPEETMARRERIRSLLKFDK</sequence>
<protein>
    <submittedName>
        <fullName evidence="1">DUF3006 domain-containing protein</fullName>
    </submittedName>
</protein>
<dbReference type="InterPro" id="IPR021377">
    <property type="entry name" value="DUF3006"/>
</dbReference>
<evidence type="ECO:0000313" key="1">
    <source>
        <dbReference type="EMBL" id="QUL98559.1"/>
    </source>
</evidence>
<dbReference type="Pfam" id="PF11213">
    <property type="entry name" value="DUF3006"/>
    <property type="match status" value="1"/>
</dbReference>
<gene>
    <name evidence="1" type="ORF">IMF26_00155</name>
</gene>
<dbReference type="EMBL" id="CP062796">
    <property type="protein sequence ID" value="QUL98559.1"/>
    <property type="molecule type" value="Genomic_DNA"/>
</dbReference>
<organism evidence="1">
    <name type="scientific">Candidatus Fermentithermobacillus carboniphilus</name>
    <dbReference type="NCBI Taxonomy" id="3085328"/>
    <lineage>
        <taxon>Bacteria</taxon>
        <taxon>Bacillati</taxon>
        <taxon>Bacillota</taxon>
        <taxon>Candidatus Fermentithermobacillia</taxon>
        <taxon>Candidatus Fermentithermobacillales</taxon>
        <taxon>Candidatus Fermentithermobacillaceae</taxon>
        <taxon>Candidatus Fermentithermobacillus</taxon>
    </lineage>
</organism>
<reference evidence="1" key="2">
    <citation type="journal article" date="2023" name="Biology">
        <title>Prokaryotic Life Associated with Coal-Fire Gas Vents Revealed by Metagenomics.</title>
        <authorList>
            <person name="Kadnikov V.V."/>
            <person name="Mardanov A.V."/>
            <person name="Beletsky A.V."/>
            <person name="Karnachuk O.V."/>
            <person name="Ravin N.V."/>
        </authorList>
    </citation>
    <scope>NUCLEOTIDE SEQUENCE</scope>
    <source>
        <strain evidence="1">Bu02</strain>
    </source>
</reference>
<dbReference type="KEGG" id="fcz:IMF26_00155"/>
<dbReference type="AlphaFoldDB" id="A0AAT9LBW0"/>
<dbReference type="Gene3D" id="6.20.120.50">
    <property type="match status" value="1"/>
</dbReference>
<name>A0AAT9LBW0_9FIRM</name>
<accession>A0AAT9LBW0</accession>